<evidence type="ECO:0000256" key="1">
    <source>
        <dbReference type="ARBA" id="ARBA00022801"/>
    </source>
</evidence>
<dbReference type="Gene3D" id="2.60.120.260">
    <property type="entry name" value="Galactose-binding domain-like"/>
    <property type="match status" value="1"/>
</dbReference>
<dbReference type="Pfam" id="PF02129">
    <property type="entry name" value="Peptidase_S15"/>
    <property type="match status" value="1"/>
</dbReference>
<dbReference type="InterPro" id="IPR050585">
    <property type="entry name" value="Xaa-Pro_dipeptidyl-ppase/CocE"/>
</dbReference>
<dbReference type="PANTHER" id="PTHR43056:SF10">
    <property type="entry name" value="COCE_NOND FAMILY, PUTATIVE (AFU_ORTHOLOGUE AFUA_7G00600)-RELATED"/>
    <property type="match status" value="1"/>
</dbReference>
<dbReference type="InterPro" id="IPR029058">
    <property type="entry name" value="AB_hydrolase_fold"/>
</dbReference>
<gene>
    <name evidence="3" type="ORF">C798_04075</name>
</gene>
<keyword evidence="1" id="KW-0378">Hydrolase</keyword>
<proteinExistence type="predicted"/>
<dbReference type="Gene3D" id="3.40.50.1820">
    <property type="entry name" value="alpha/beta hydrolase"/>
    <property type="match status" value="1"/>
</dbReference>
<dbReference type="InterPro" id="IPR000383">
    <property type="entry name" value="Xaa-Pro-like_dom"/>
</dbReference>
<dbReference type="InterPro" id="IPR008979">
    <property type="entry name" value="Galactose-bd-like_sf"/>
</dbReference>
<dbReference type="SMART" id="SM00939">
    <property type="entry name" value="PepX_C"/>
    <property type="match status" value="1"/>
</dbReference>
<name>A0A6M3ZNA9_9BURK</name>
<evidence type="ECO:0000313" key="3">
    <source>
        <dbReference type="EMBL" id="QJP99429.1"/>
    </source>
</evidence>
<dbReference type="Gene3D" id="1.10.3020.20">
    <property type="match status" value="1"/>
</dbReference>
<dbReference type="Proteomes" id="UP000501648">
    <property type="component" value="Chromosome"/>
</dbReference>
<organism evidence="3 4">
    <name type="scientific">Herbaspirillum rubrisubalbicans Os34</name>
    <dbReference type="NCBI Taxonomy" id="1235827"/>
    <lineage>
        <taxon>Bacteria</taxon>
        <taxon>Pseudomonadati</taxon>
        <taxon>Pseudomonadota</taxon>
        <taxon>Betaproteobacteria</taxon>
        <taxon>Burkholderiales</taxon>
        <taxon>Oxalobacteraceae</taxon>
        <taxon>Herbaspirillum</taxon>
    </lineage>
</organism>
<dbReference type="InterPro" id="IPR005674">
    <property type="entry name" value="CocE/Ser_esterase"/>
</dbReference>
<accession>A0A6M3ZNA9</accession>
<evidence type="ECO:0000313" key="4">
    <source>
        <dbReference type="Proteomes" id="UP000501648"/>
    </source>
</evidence>
<sequence length="646" mass="72211">MRTGDWIIENIERSCSGMKKGLASRHPCNALWVFMEATIKVVTLMWGCSIDGVDGNDGHNSFHNAGNIFQYHVKVRARSTHCAPHHPNTNYIRRLKMASREIALAFTPSVNPQQAGGPALKPSVSIDGGMVIERDVAVTLRDGTKIYVDVFRPKDAEKVPPLIAWSPYGKHAPIQYDKYFTTAGVAKGQVSSYTAFEAPDPVYWCPKGFAVINVDPRGAWNSEGKMSYFNGSEADDYYDLIEWAATQPWSNGRVGLAGVSYLAVSQWHVAAKRPPHLAAINPWEGWTDPYREIAFHGGIPDSWFYGFVQSVAQFGLTQHEDLVRMAAEHPLFDDYWKGKIAALENIDVPAYVVASWSDHGLHTRGTLEGFQRISSAQKWLEIHGRKKWGYYYEPASLKRQEQFYTQFLKGQEAGVSSWPKVRLELRDAFYSGQFIDAQSWPLQNTELTTLYLDASSHTLQVSPVKDAATASYMTGTDTPEPVTFDFRFSEDTSVVGAIGLHLYLSAHETGDADVFVAIQKLDQEGNVVPFAYCAQFEDGPMALGWLRASHRAVDAAQSLPNRPFHPHVEIEPLNIGEPTRLDIEVWPSGTAFKKGEGLRLVIQDRDVNRYPLPNVTNRHEWSVNKGKYSIHTGGDFCSNLIIPVLV</sequence>
<dbReference type="PANTHER" id="PTHR43056">
    <property type="entry name" value="PEPTIDASE S9 PROLYL OLIGOPEPTIDASE"/>
    <property type="match status" value="1"/>
</dbReference>
<dbReference type="SUPFAM" id="SSF53474">
    <property type="entry name" value="alpha/beta-Hydrolases"/>
    <property type="match status" value="1"/>
</dbReference>
<feature type="domain" description="Xaa-Pro dipeptidyl-peptidase C-terminal" evidence="2">
    <location>
        <begin position="401"/>
        <end position="641"/>
    </location>
</feature>
<dbReference type="InterPro" id="IPR013736">
    <property type="entry name" value="Xaa-Pro_dipept_C"/>
</dbReference>
<dbReference type="Pfam" id="PF08530">
    <property type="entry name" value="PepX_C"/>
    <property type="match status" value="1"/>
</dbReference>
<protein>
    <recommendedName>
        <fullName evidence="2">Xaa-Pro dipeptidyl-peptidase C-terminal domain-containing protein</fullName>
    </recommendedName>
</protein>
<evidence type="ECO:0000259" key="2">
    <source>
        <dbReference type="SMART" id="SM00939"/>
    </source>
</evidence>
<dbReference type="GO" id="GO:0008239">
    <property type="term" value="F:dipeptidyl-peptidase activity"/>
    <property type="evidence" value="ECO:0007669"/>
    <property type="project" value="InterPro"/>
</dbReference>
<dbReference type="SUPFAM" id="SSF49785">
    <property type="entry name" value="Galactose-binding domain-like"/>
    <property type="match status" value="1"/>
</dbReference>
<dbReference type="EMBL" id="CP008956">
    <property type="protein sequence ID" value="QJP99429.1"/>
    <property type="molecule type" value="Genomic_DNA"/>
</dbReference>
<dbReference type="NCBIfam" id="TIGR00976">
    <property type="entry name" value="CocE_NonD"/>
    <property type="match status" value="1"/>
</dbReference>
<dbReference type="AlphaFoldDB" id="A0A6M3ZNA9"/>
<reference evidence="3 4" key="1">
    <citation type="journal article" date="2012" name="J. Bacteriol.">
        <title>Genome sequence of the pathogenic Herbaspirillum seropedicae strain Os34, isolated from rice roots.</title>
        <authorList>
            <person name="Ye W."/>
            <person name="Ye S."/>
            <person name="Liu J."/>
            <person name="Chang S."/>
            <person name="Chen M."/>
            <person name="Zhu B."/>
            <person name="Guo L."/>
            <person name="An Q."/>
        </authorList>
    </citation>
    <scope>NUCLEOTIDE SEQUENCE [LARGE SCALE GENOMIC DNA]</scope>
    <source>
        <strain evidence="3 4">Os34</strain>
    </source>
</reference>